<gene>
    <name evidence="3" type="ORF">JOD01_002381</name>
</gene>
<proteinExistence type="predicted"/>
<keyword evidence="1" id="KW-0812">Transmembrane</keyword>
<dbReference type="EMBL" id="JAFBEB010000007">
    <property type="protein sequence ID" value="MBM7590771.1"/>
    <property type="molecule type" value="Genomic_DNA"/>
</dbReference>
<evidence type="ECO:0000313" key="4">
    <source>
        <dbReference type="Proteomes" id="UP000717624"/>
    </source>
</evidence>
<keyword evidence="1" id="KW-0472">Membrane</keyword>
<feature type="transmembrane region" description="Helical" evidence="1">
    <location>
        <begin position="41"/>
        <end position="61"/>
    </location>
</feature>
<organism evidence="3 4">
    <name type="scientific">Brevibacillus fulvus</name>
    <dbReference type="NCBI Taxonomy" id="1125967"/>
    <lineage>
        <taxon>Bacteria</taxon>
        <taxon>Bacillati</taxon>
        <taxon>Bacillota</taxon>
        <taxon>Bacilli</taxon>
        <taxon>Bacillales</taxon>
        <taxon>Paenibacillaceae</taxon>
        <taxon>Brevibacillus</taxon>
    </lineage>
</organism>
<dbReference type="Pfam" id="PF09851">
    <property type="entry name" value="SHOCT"/>
    <property type="match status" value="1"/>
</dbReference>
<keyword evidence="1" id="KW-1133">Transmembrane helix</keyword>
<comment type="caution">
    <text evidence="3">The sequence shown here is derived from an EMBL/GenBank/DDBJ whole genome shotgun (WGS) entry which is preliminary data.</text>
</comment>
<evidence type="ECO:0000259" key="2">
    <source>
        <dbReference type="Pfam" id="PF09851"/>
    </source>
</evidence>
<feature type="domain" description="SHOCT" evidence="2">
    <location>
        <begin position="92"/>
        <end position="118"/>
    </location>
</feature>
<dbReference type="RefSeq" id="WP_204518516.1">
    <property type="nucleotide sequence ID" value="NZ_BAABIN010000016.1"/>
</dbReference>
<sequence>MARRGRVNVRPSRPASLAGVIIGIVFIFIGITQVIPTFGAFGFLWTLIACVITGMSVYQLFTNKGMTSYEIDLEGNSATGQPPGVASDFDSRMRKVESLYRDGVINREEYERKRAEIMQERW</sequence>
<feature type="transmembrane region" description="Helical" evidence="1">
    <location>
        <begin position="15"/>
        <end position="35"/>
    </location>
</feature>
<dbReference type="AlphaFoldDB" id="A0A938XZT6"/>
<protein>
    <recommendedName>
        <fullName evidence="2">SHOCT domain-containing protein</fullName>
    </recommendedName>
</protein>
<evidence type="ECO:0000313" key="3">
    <source>
        <dbReference type="EMBL" id="MBM7590771.1"/>
    </source>
</evidence>
<keyword evidence="4" id="KW-1185">Reference proteome</keyword>
<evidence type="ECO:0000256" key="1">
    <source>
        <dbReference type="SAM" id="Phobius"/>
    </source>
</evidence>
<accession>A0A938XZT6</accession>
<name>A0A938XZT6_9BACL</name>
<reference evidence="3" key="1">
    <citation type="submission" date="2021-01" db="EMBL/GenBank/DDBJ databases">
        <title>Genomic Encyclopedia of Type Strains, Phase IV (KMG-IV): sequencing the most valuable type-strain genomes for metagenomic binning, comparative biology and taxonomic classification.</title>
        <authorList>
            <person name="Goeker M."/>
        </authorList>
    </citation>
    <scope>NUCLEOTIDE SEQUENCE</scope>
    <source>
        <strain evidence="3">DSM 25523</strain>
    </source>
</reference>
<dbReference type="InterPro" id="IPR018649">
    <property type="entry name" value="SHOCT"/>
</dbReference>
<dbReference type="Proteomes" id="UP000717624">
    <property type="component" value="Unassembled WGS sequence"/>
</dbReference>